<dbReference type="GO" id="GO:0016020">
    <property type="term" value="C:membrane"/>
    <property type="evidence" value="ECO:0007669"/>
    <property type="project" value="InterPro"/>
</dbReference>
<comment type="similarity">
    <text evidence="3 14">Belongs to the glycosyl hydrolase 47 family.</text>
</comment>
<dbReference type="GO" id="GO:0005783">
    <property type="term" value="C:endoplasmic reticulum"/>
    <property type="evidence" value="ECO:0007669"/>
    <property type="project" value="TreeGrafter"/>
</dbReference>
<proteinExistence type="inferred from homology"/>
<feature type="active site" description="Proton donor" evidence="11">
    <location>
        <position position="364"/>
    </location>
</feature>
<dbReference type="GO" id="GO:0005975">
    <property type="term" value="P:carbohydrate metabolic process"/>
    <property type="evidence" value="ECO:0007669"/>
    <property type="project" value="InterPro"/>
</dbReference>
<evidence type="ECO:0000256" key="1">
    <source>
        <dbReference type="ARBA" id="ARBA00001913"/>
    </source>
</evidence>
<evidence type="ECO:0000256" key="11">
    <source>
        <dbReference type="PIRSR" id="PIRSR601382-1"/>
    </source>
</evidence>
<sequence>MLLFTRLYTCTLLAILASTALAGIQSPNARGNSARANAVKSLFASSYADYKRYCFGHDQLNPLTKTCADPLGGWGATIVDVQSTAKIMGLNDIYNECVAQSLRVDYTKTSQDQISIFETTIRHVGGLLSSYELGGKTNQKLVDQAVVVADRLLHGWVGNNALPYNGLRNWNTNPTPVTDQGAIIAETGTLILEFDRLSKYSNNATFRNFAAKAMRATINASPLPFPGLNPQGIDPATNKPRGDYVTWGGGSDSYFEYLIKASYLNGNPYSYMPAWVRAVNSSIAHLMTTAGGNTTRKDLLYLADYSASSGGLIPRSSHLECFHGGNWMLGGKLLGNDDIFQYGLRLTDACINTYTSSASGIGPESFVYASQSGSTNGVKIRSPDFYRQHGFDYDSKYYVLRPEVLESVFYAYRLTGDKKWQDLAWAAFKNIRNHCKAPAALAALSDVTQATPPQIDDSESFLYAELLKYLYLIFADPSTIDLGEWVFNTEAHPFRLDRPGVTFPQLNPGSRLAKPGSPVSPTSSAKPSTASATKSVPLPKFSSNPDAGKVVQGILKEVFGGVGQLLVQG</sequence>
<comment type="pathway">
    <text evidence="2">Protein modification; protein glycosylation.</text>
</comment>
<dbReference type="GO" id="GO:0036503">
    <property type="term" value="P:ERAD pathway"/>
    <property type="evidence" value="ECO:0007669"/>
    <property type="project" value="UniProtKB-ARBA"/>
</dbReference>
<evidence type="ECO:0000256" key="7">
    <source>
        <dbReference type="ARBA" id="ARBA00023180"/>
    </source>
</evidence>
<gene>
    <name evidence="17" type="ORF">BDZ90DRAFT_230828</name>
</gene>
<organism evidence="17 18">
    <name type="scientific">Jaminaea rosea</name>
    <dbReference type="NCBI Taxonomy" id="1569628"/>
    <lineage>
        <taxon>Eukaryota</taxon>
        <taxon>Fungi</taxon>
        <taxon>Dikarya</taxon>
        <taxon>Basidiomycota</taxon>
        <taxon>Ustilaginomycotina</taxon>
        <taxon>Exobasidiomycetes</taxon>
        <taxon>Microstromatales</taxon>
        <taxon>Microstromatales incertae sedis</taxon>
        <taxon>Jaminaea</taxon>
    </lineage>
</organism>
<evidence type="ECO:0000313" key="18">
    <source>
        <dbReference type="Proteomes" id="UP000245884"/>
    </source>
</evidence>
<keyword evidence="12" id="KW-0479">Metal-binding</keyword>
<evidence type="ECO:0000256" key="4">
    <source>
        <dbReference type="ARBA" id="ARBA00022729"/>
    </source>
</evidence>
<dbReference type="EC" id="3.2.1.-" evidence="14"/>
<comment type="cofactor">
    <cofactor evidence="1 12">
        <name>Ca(2+)</name>
        <dbReference type="ChEBI" id="CHEBI:29108"/>
    </cofactor>
</comment>
<feature type="active site" evidence="11">
    <location>
        <position position="403"/>
    </location>
</feature>
<dbReference type="InterPro" id="IPR001382">
    <property type="entry name" value="Glyco_hydro_47"/>
</dbReference>
<dbReference type="SUPFAM" id="SSF48225">
    <property type="entry name" value="Seven-hairpin glycosidases"/>
    <property type="match status" value="1"/>
</dbReference>
<keyword evidence="7" id="KW-0325">Glycoprotein</keyword>
<dbReference type="GO" id="GO:0004571">
    <property type="term" value="F:mannosyl-oligosaccharide 1,2-alpha-mannosidase activity"/>
    <property type="evidence" value="ECO:0007669"/>
    <property type="project" value="UniProtKB-EC"/>
</dbReference>
<evidence type="ECO:0000256" key="12">
    <source>
        <dbReference type="PIRSR" id="PIRSR601382-2"/>
    </source>
</evidence>
<dbReference type="PANTHER" id="PTHR11742">
    <property type="entry name" value="MANNOSYL-OLIGOSACCHARIDE ALPHA-1,2-MANNOSIDASE-RELATED"/>
    <property type="match status" value="1"/>
</dbReference>
<dbReference type="Pfam" id="PF01532">
    <property type="entry name" value="Glyco_hydro_47"/>
    <property type="match status" value="1"/>
</dbReference>
<dbReference type="AlphaFoldDB" id="A0A316UU41"/>
<dbReference type="GeneID" id="37027441"/>
<keyword evidence="12" id="KW-0106">Calcium</keyword>
<reference evidence="17 18" key="1">
    <citation type="journal article" date="2018" name="Mol. Biol. Evol.">
        <title>Broad Genomic Sampling Reveals a Smut Pathogenic Ancestry of the Fungal Clade Ustilaginomycotina.</title>
        <authorList>
            <person name="Kijpornyongpan T."/>
            <person name="Mondo S.J."/>
            <person name="Barry K."/>
            <person name="Sandor L."/>
            <person name="Lee J."/>
            <person name="Lipzen A."/>
            <person name="Pangilinan J."/>
            <person name="LaButti K."/>
            <person name="Hainaut M."/>
            <person name="Henrissat B."/>
            <person name="Grigoriev I.V."/>
            <person name="Spatafora J.W."/>
            <person name="Aime M.C."/>
        </authorList>
    </citation>
    <scope>NUCLEOTIDE SEQUENCE [LARGE SCALE GENOMIC DNA]</scope>
    <source>
        <strain evidence="17 18">MCA 5214</strain>
    </source>
</reference>
<evidence type="ECO:0000256" key="6">
    <source>
        <dbReference type="ARBA" id="ARBA00023157"/>
    </source>
</evidence>
<accession>A0A316UU41</accession>
<keyword evidence="8 14" id="KW-0326">Glycosidase</keyword>
<dbReference type="STRING" id="1569628.A0A316UU41"/>
<evidence type="ECO:0000256" key="3">
    <source>
        <dbReference type="ARBA" id="ARBA00007658"/>
    </source>
</evidence>
<dbReference type="OrthoDB" id="8118055at2759"/>
<feature type="disulfide bond" evidence="13">
    <location>
        <begin position="321"/>
        <end position="350"/>
    </location>
</feature>
<feature type="active site" evidence="11">
    <location>
        <position position="252"/>
    </location>
</feature>
<dbReference type="EMBL" id="KZ819664">
    <property type="protein sequence ID" value="PWN28820.1"/>
    <property type="molecule type" value="Genomic_DNA"/>
</dbReference>
<dbReference type="Proteomes" id="UP000245884">
    <property type="component" value="Unassembled WGS sequence"/>
</dbReference>
<evidence type="ECO:0000256" key="13">
    <source>
        <dbReference type="PIRSR" id="PIRSR601382-3"/>
    </source>
</evidence>
<evidence type="ECO:0000313" key="17">
    <source>
        <dbReference type="EMBL" id="PWN28820.1"/>
    </source>
</evidence>
<dbReference type="InterPro" id="IPR012341">
    <property type="entry name" value="6hp_glycosidase-like_sf"/>
</dbReference>
<dbReference type="InterPro" id="IPR036026">
    <property type="entry name" value="Seven-hairpin_glycosidases"/>
</dbReference>
<dbReference type="PANTHER" id="PTHR11742:SF101">
    <property type="entry name" value="MANNOSYL-OLIGOSACCHARIDE ALPHA-1,2-MANNOSIDASE 1B"/>
    <property type="match status" value="1"/>
</dbReference>
<evidence type="ECO:0000256" key="5">
    <source>
        <dbReference type="ARBA" id="ARBA00022801"/>
    </source>
</evidence>
<dbReference type="PRINTS" id="PR00747">
    <property type="entry name" value="GLYHDRLASE47"/>
</dbReference>
<feature type="active site" description="Proton donor" evidence="11">
    <location>
        <position position="118"/>
    </location>
</feature>
<evidence type="ECO:0000256" key="16">
    <source>
        <dbReference type="SAM" id="SignalP"/>
    </source>
</evidence>
<evidence type="ECO:0000256" key="2">
    <source>
        <dbReference type="ARBA" id="ARBA00004922"/>
    </source>
</evidence>
<feature type="compositionally biased region" description="Low complexity" evidence="15">
    <location>
        <begin position="517"/>
        <end position="536"/>
    </location>
</feature>
<feature type="region of interest" description="Disordered" evidence="15">
    <location>
        <begin position="505"/>
        <end position="540"/>
    </location>
</feature>
<evidence type="ECO:0000256" key="14">
    <source>
        <dbReference type="RuleBase" id="RU361193"/>
    </source>
</evidence>
<protein>
    <recommendedName>
        <fullName evidence="14">alpha-1,2-Mannosidase</fullName>
        <ecNumber evidence="14">3.2.1.-</ecNumber>
    </recommendedName>
</protein>
<feature type="signal peptide" evidence="16">
    <location>
        <begin position="1"/>
        <end position="22"/>
    </location>
</feature>
<evidence type="ECO:0000256" key="8">
    <source>
        <dbReference type="ARBA" id="ARBA00023295"/>
    </source>
</evidence>
<dbReference type="Gene3D" id="1.50.10.10">
    <property type="match status" value="1"/>
</dbReference>
<dbReference type="FunFam" id="1.50.10.10:FF:000047">
    <property type="entry name" value="Mannosyl-oligosaccharide alpha-1,2-mannosidase"/>
    <property type="match status" value="1"/>
</dbReference>
<dbReference type="InterPro" id="IPR050749">
    <property type="entry name" value="Glycosyl_Hydrolase_47"/>
</dbReference>
<name>A0A316UU41_9BASI</name>
<keyword evidence="4 16" id="KW-0732">Signal</keyword>
<evidence type="ECO:0000256" key="9">
    <source>
        <dbReference type="ARBA" id="ARBA00047669"/>
    </source>
</evidence>
<keyword evidence="18" id="KW-1185">Reference proteome</keyword>
<keyword evidence="5 14" id="KW-0378">Hydrolase</keyword>
<feature type="binding site" evidence="12">
    <location>
        <position position="489"/>
    </location>
    <ligand>
        <name>Ca(2+)</name>
        <dbReference type="ChEBI" id="CHEBI:29108"/>
    </ligand>
</feature>
<comment type="catalytic activity">
    <reaction evidence="9">
        <text>N(4)-(alpha-D-Man-(1-&gt;2)-alpha-D-Man-(1-&gt;2)-alpha-D-Man-(1-&gt;3)-[alpha-D-Man-(1-&gt;3)-[alpha-D-Man-(1-&gt;2)-alpha-D-Man-(1-&gt;6)]-alpha-D-Man-(1-&gt;6)]-beta-D-Man-(1-&gt;4)-beta-D-GlcNAc-(1-&gt;4)-beta-D-GlcNAc)-L-asparaginyl-[protein] (N-glucan mannose isomer 8A1,2,3B1,3) + 3 H2O = N(4)-(alpha-D-Man-(1-&gt;3)-[alpha-D-Man-(1-&gt;3)-[alpha-D-Man-(1-&gt;6)]-alpha-D-Man-(1-&gt;6)]-beta-D-Man-(1-&gt;4)-beta-D-GlcNAc-(1-&gt;4)-beta-D-GlcNAc)-L-asparaginyl-[protein] (N-glucan mannose isomer 5A1,2) + 3 beta-D-mannose</text>
        <dbReference type="Rhea" id="RHEA:56028"/>
        <dbReference type="Rhea" id="RHEA-COMP:14358"/>
        <dbReference type="Rhea" id="RHEA-COMP:14367"/>
        <dbReference type="ChEBI" id="CHEBI:15377"/>
        <dbReference type="ChEBI" id="CHEBI:28563"/>
        <dbReference type="ChEBI" id="CHEBI:59087"/>
        <dbReference type="ChEBI" id="CHEBI:60628"/>
        <dbReference type="EC" id="3.2.1.113"/>
    </reaction>
</comment>
<comment type="catalytic activity">
    <reaction evidence="10">
        <text>N(4)-(alpha-D-Man-(1-&gt;2)-alpha-D-Man-(1-&gt;2)-alpha-D-Man-(1-&gt;3)-[alpha-D-Man-(1-&gt;2)-alpha-D-Man-(1-&gt;3)-[alpha-D-Man-(1-&gt;2)-alpha-D-Man-(1-&gt;6)]-alpha-D-Man-(1-&gt;6)]-beta-D-Man-(1-&gt;4)-beta-D-GlcNAc-(1-&gt;4)-beta-D-GlcNAc)-L-asparaginyl-[protein] (N-glucan mannose isomer 9A1,2,3B1,2,3) + 4 H2O = N(4)-(alpha-D-Man-(1-&gt;3)-[alpha-D-Man-(1-&gt;3)-[alpha-D-Man-(1-&gt;6)]-alpha-D-Man-(1-&gt;6)]-beta-D-Man-(1-&gt;4)-beta-D-GlcNAc-(1-&gt;4)-beta-D-GlcNAc)-L-asparaginyl-[protein] (N-glucan mannose isomer 5A1,2) + 4 beta-D-mannose</text>
        <dbReference type="Rhea" id="RHEA:56008"/>
        <dbReference type="Rhea" id="RHEA-COMP:14356"/>
        <dbReference type="Rhea" id="RHEA-COMP:14367"/>
        <dbReference type="ChEBI" id="CHEBI:15377"/>
        <dbReference type="ChEBI" id="CHEBI:28563"/>
        <dbReference type="ChEBI" id="CHEBI:59087"/>
        <dbReference type="ChEBI" id="CHEBI:139493"/>
        <dbReference type="EC" id="3.2.1.113"/>
    </reaction>
</comment>
<evidence type="ECO:0000256" key="10">
    <source>
        <dbReference type="ARBA" id="ARBA00048605"/>
    </source>
</evidence>
<keyword evidence="6 13" id="KW-1015">Disulfide bond</keyword>
<feature type="chain" id="PRO_5016401635" description="alpha-1,2-Mannosidase" evidence="16">
    <location>
        <begin position="23"/>
        <end position="569"/>
    </location>
</feature>
<dbReference type="RefSeq" id="XP_025363432.1">
    <property type="nucleotide sequence ID" value="XM_025505618.1"/>
</dbReference>
<dbReference type="GO" id="GO:0005509">
    <property type="term" value="F:calcium ion binding"/>
    <property type="evidence" value="ECO:0007669"/>
    <property type="project" value="InterPro"/>
</dbReference>
<evidence type="ECO:0000256" key="15">
    <source>
        <dbReference type="SAM" id="MobiDB-lite"/>
    </source>
</evidence>